<dbReference type="InterPro" id="IPR025422">
    <property type="entry name" value="TGA_domain"/>
</dbReference>
<dbReference type="OrthoDB" id="2015618at2759"/>
<dbReference type="PROSITE" id="PS51806">
    <property type="entry name" value="DOG1"/>
    <property type="match status" value="1"/>
</dbReference>
<dbReference type="EMBL" id="CAJGYO010000018">
    <property type="protein sequence ID" value="CAD6337022.1"/>
    <property type="molecule type" value="Genomic_DNA"/>
</dbReference>
<keyword evidence="4" id="KW-0804">Transcription</keyword>
<sequence>MRCEGPKPSSKSSSSLSAAATFVPPLAAAHGGVAVPFGMAPPGVATTADDARFCMPWAAAAHFENWGDSGIVVTSPLAETASTDVDDVSGANHHDAQMGGAITQSVDGHDNSLPVCKVESRDHKAYIVELENSRSKLAHLEQELQRARQQGMFIASALAFDLEYARWLDEHQQHMNDLRVALSAQIGDDDLGVLVDGVMLHYDEMFRLKGVATRTDVFHVLSGMWMSPAERFFMWLGGFRSSELLKVVARQVEPQLTEQQLVGICSLQQSLQQAEDALSQGMEALQQALGDTLAAAAPALGPSASAADSVTNYMGQMAVAMSKLATVENFLRQADLLRQQTLKQVHRILTTRQAARALLVVSDYFSRLRALSSLWLTRPTD</sequence>
<dbReference type="GO" id="GO:0006351">
    <property type="term" value="P:DNA-templated transcription"/>
    <property type="evidence" value="ECO:0007669"/>
    <property type="project" value="InterPro"/>
</dbReference>
<organism evidence="8 9">
    <name type="scientific">Miscanthus lutarioriparius</name>
    <dbReference type="NCBI Taxonomy" id="422564"/>
    <lineage>
        <taxon>Eukaryota</taxon>
        <taxon>Viridiplantae</taxon>
        <taxon>Streptophyta</taxon>
        <taxon>Embryophyta</taxon>
        <taxon>Tracheophyta</taxon>
        <taxon>Spermatophyta</taxon>
        <taxon>Magnoliopsida</taxon>
        <taxon>Liliopsida</taxon>
        <taxon>Poales</taxon>
        <taxon>Poaceae</taxon>
        <taxon>PACMAD clade</taxon>
        <taxon>Panicoideae</taxon>
        <taxon>Andropogonodae</taxon>
        <taxon>Andropogoneae</taxon>
        <taxon>Saccharinae</taxon>
        <taxon>Miscanthus</taxon>
    </lineage>
</organism>
<accession>A0A811S417</accession>
<dbReference type="Pfam" id="PF14144">
    <property type="entry name" value="DOG1"/>
    <property type="match status" value="1"/>
</dbReference>
<keyword evidence="6" id="KW-0175">Coiled coil</keyword>
<feature type="domain" description="DOG1" evidence="7">
    <location>
        <begin position="157"/>
        <end position="378"/>
    </location>
</feature>
<evidence type="ECO:0000259" key="7">
    <source>
        <dbReference type="PROSITE" id="PS51806"/>
    </source>
</evidence>
<proteinExistence type="predicted"/>
<gene>
    <name evidence="8" type="ORF">NCGR_LOCUS61120</name>
</gene>
<keyword evidence="2" id="KW-0805">Transcription regulation</keyword>
<dbReference type="PANTHER" id="PTHR45693:SF1">
    <property type="entry name" value="TRANSCRIPTION FACTOR PERIANTHIA"/>
    <property type="match status" value="1"/>
</dbReference>
<keyword evidence="9" id="KW-1185">Reference proteome</keyword>
<dbReference type="PANTHER" id="PTHR45693">
    <property type="entry name" value="TRANSCRIPTION FACTOR TGA9"/>
    <property type="match status" value="1"/>
</dbReference>
<evidence type="ECO:0000313" key="9">
    <source>
        <dbReference type="Proteomes" id="UP000604825"/>
    </source>
</evidence>
<keyword evidence="3" id="KW-0238">DNA-binding</keyword>
<evidence type="ECO:0000313" key="8">
    <source>
        <dbReference type="EMBL" id="CAD6337022.1"/>
    </source>
</evidence>
<dbReference type="AlphaFoldDB" id="A0A811S417"/>
<evidence type="ECO:0000256" key="5">
    <source>
        <dbReference type="ARBA" id="ARBA00023242"/>
    </source>
</evidence>
<keyword evidence="5" id="KW-0539">Nucleus</keyword>
<reference evidence="8" key="1">
    <citation type="submission" date="2020-10" db="EMBL/GenBank/DDBJ databases">
        <authorList>
            <person name="Han B."/>
            <person name="Lu T."/>
            <person name="Zhao Q."/>
            <person name="Huang X."/>
            <person name="Zhao Y."/>
        </authorList>
    </citation>
    <scope>NUCLEOTIDE SEQUENCE</scope>
</reference>
<name>A0A811S417_9POAL</name>
<protein>
    <recommendedName>
        <fullName evidence="7">DOG1 domain-containing protein</fullName>
    </recommendedName>
</protein>
<dbReference type="GO" id="GO:0043565">
    <property type="term" value="F:sequence-specific DNA binding"/>
    <property type="evidence" value="ECO:0007669"/>
    <property type="project" value="InterPro"/>
</dbReference>
<evidence type="ECO:0000256" key="6">
    <source>
        <dbReference type="SAM" id="Coils"/>
    </source>
</evidence>
<comment type="caution">
    <text evidence="8">The sequence shown here is derived from an EMBL/GenBank/DDBJ whole genome shotgun (WGS) entry which is preliminary data.</text>
</comment>
<dbReference type="GO" id="GO:0005634">
    <property type="term" value="C:nucleus"/>
    <property type="evidence" value="ECO:0007669"/>
    <property type="project" value="UniProtKB-SubCell"/>
</dbReference>
<evidence type="ECO:0000256" key="1">
    <source>
        <dbReference type="ARBA" id="ARBA00004123"/>
    </source>
</evidence>
<dbReference type="Proteomes" id="UP000604825">
    <property type="component" value="Unassembled WGS sequence"/>
</dbReference>
<feature type="coiled-coil region" evidence="6">
    <location>
        <begin position="123"/>
        <end position="150"/>
    </location>
</feature>
<evidence type="ECO:0000256" key="3">
    <source>
        <dbReference type="ARBA" id="ARBA00023125"/>
    </source>
</evidence>
<evidence type="ECO:0000256" key="2">
    <source>
        <dbReference type="ARBA" id="ARBA00023015"/>
    </source>
</evidence>
<comment type="subcellular location">
    <subcellularLocation>
        <location evidence="1">Nucleus</location>
    </subcellularLocation>
</comment>
<evidence type="ECO:0000256" key="4">
    <source>
        <dbReference type="ARBA" id="ARBA00023163"/>
    </source>
</evidence>